<comment type="caution">
    <text evidence="1">The sequence shown here is derived from an EMBL/GenBank/DDBJ whole genome shotgun (WGS) entry which is preliminary data.</text>
</comment>
<sequence>CLPLTFPPAAKSGIRIKQVEMEHLKEQKEILEPIMGKAEQDIETIREQLLVISDIFRSGAVNPTSPPVVSDYNPCSLAYEADSST</sequence>
<name>A0ACA9QE35_9GLOM</name>
<dbReference type="Proteomes" id="UP000789525">
    <property type="component" value="Unassembled WGS sequence"/>
</dbReference>
<evidence type="ECO:0000313" key="1">
    <source>
        <dbReference type="EMBL" id="CAG8748007.1"/>
    </source>
</evidence>
<protein>
    <submittedName>
        <fullName evidence="1">3184_t:CDS:1</fullName>
    </submittedName>
</protein>
<evidence type="ECO:0000313" key="2">
    <source>
        <dbReference type="Proteomes" id="UP000789525"/>
    </source>
</evidence>
<reference evidence="1" key="1">
    <citation type="submission" date="2021-06" db="EMBL/GenBank/DDBJ databases">
        <authorList>
            <person name="Kallberg Y."/>
            <person name="Tangrot J."/>
            <person name="Rosling A."/>
        </authorList>
    </citation>
    <scope>NUCLEOTIDE SEQUENCE</scope>
    <source>
        <strain evidence="1">CL356</strain>
    </source>
</reference>
<gene>
    <name evidence="1" type="ORF">ACOLOM_LOCUS12548</name>
</gene>
<proteinExistence type="predicted"/>
<feature type="non-terminal residue" evidence="1">
    <location>
        <position position="1"/>
    </location>
</feature>
<organism evidence="1 2">
    <name type="scientific">Acaulospora colombiana</name>
    <dbReference type="NCBI Taxonomy" id="27376"/>
    <lineage>
        <taxon>Eukaryota</taxon>
        <taxon>Fungi</taxon>
        <taxon>Fungi incertae sedis</taxon>
        <taxon>Mucoromycota</taxon>
        <taxon>Glomeromycotina</taxon>
        <taxon>Glomeromycetes</taxon>
        <taxon>Diversisporales</taxon>
        <taxon>Acaulosporaceae</taxon>
        <taxon>Acaulospora</taxon>
    </lineage>
</organism>
<accession>A0ACA9QE35</accession>
<keyword evidence="2" id="KW-1185">Reference proteome</keyword>
<dbReference type="EMBL" id="CAJVPT010051537">
    <property type="protein sequence ID" value="CAG8748007.1"/>
    <property type="molecule type" value="Genomic_DNA"/>
</dbReference>